<keyword evidence="2" id="KW-1185">Reference proteome</keyword>
<protein>
    <submittedName>
        <fullName evidence="1">Uncharacterized protein</fullName>
    </submittedName>
</protein>
<name>A0A1D2MIG7_ORCCI</name>
<gene>
    <name evidence="1" type="ORF">Ocin01_13923</name>
</gene>
<evidence type="ECO:0000313" key="1">
    <source>
        <dbReference type="EMBL" id="ODM92763.1"/>
    </source>
</evidence>
<dbReference type="Proteomes" id="UP000094527">
    <property type="component" value="Unassembled WGS sequence"/>
</dbReference>
<proteinExistence type="predicted"/>
<organism evidence="1 2">
    <name type="scientific">Orchesella cincta</name>
    <name type="common">Springtail</name>
    <name type="synonym">Podura cincta</name>
    <dbReference type="NCBI Taxonomy" id="48709"/>
    <lineage>
        <taxon>Eukaryota</taxon>
        <taxon>Metazoa</taxon>
        <taxon>Ecdysozoa</taxon>
        <taxon>Arthropoda</taxon>
        <taxon>Hexapoda</taxon>
        <taxon>Collembola</taxon>
        <taxon>Entomobryomorpha</taxon>
        <taxon>Entomobryoidea</taxon>
        <taxon>Orchesellidae</taxon>
        <taxon>Orchesellinae</taxon>
        <taxon>Orchesella</taxon>
    </lineage>
</organism>
<evidence type="ECO:0000313" key="2">
    <source>
        <dbReference type="Proteomes" id="UP000094527"/>
    </source>
</evidence>
<dbReference type="EMBL" id="LJIJ01001155">
    <property type="protein sequence ID" value="ODM92763.1"/>
    <property type="molecule type" value="Genomic_DNA"/>
</dbReference>
<accession>A0A1D2MIG7</accession>
<comment type="caution">
    <text evidence="1">The sequence shown here is derived from an EMBL/GenBank/DDBJ whole genome shotgun (WGS) entry which is preliminary data.</text>
</comment>
<reference evidence="1 2" key="1">
    <citation type="journal article" date="2016" name="Genome Biol. Evol.">
        <title>Gene Family Evolution Reflects Adaptation to Soil Environmental Stressors in the Genome of the Collembolan Orchesella cincta.</title>
        <authorList>
            <person name="Faddeeva-Vakhrusheva A."/>
            <person name="Derks M.F."/>
            <person name="Anvar S.Y."/>
            <person name="Agamennone V."/>
            <person name="Suring W."/>
            <person name="Smit S."/>
            <person name="van Straalen N.M."/>
            <person name="Roelofs D."/>
        </authorList>
    </citation>
    <scope>NUCLEOTIDE SEQUENCE [LARGE SCALE GENOMIC DNA]</scope>
    <source>
        <tissue evidence="1">Mixed pool</tissue>
    </source>
</reference>
<dbReference type="AlphaFoldDB" id="A0A1D2MIG7"/>
<sequence length="206" mass="21673">MKILASFIGVTYAGVGVLGPREEAEALQLFANICSGYGSDGGRDIVYCKRGSGQLTETAHHQVRVPGGGSGAAQTVFIQPPPVRYIHRVQIQGGGGGGGVVEVKPRFTCCHKGLIMRYLQITDLDRVEMAVVQEVVVAAAEAAMGVPAPQPPSNYGAPAAQPPSNYGVPPAQLPSNYGAPVQLRTVTNFLSSGYKKREAVKKEIVN</sequence>